<dbReference type="PANTHER" id="PTHR24296">
    <property type="entry name" value="CYTOCHROME P450"/>
    <property type="match status" value="1"/>
</dbReference>
<dbReference type="PRINTS" id="PR00385">
    <property type="entry name" value="P450"/>
</dbReference>
<keyword evidence="11" id="KW-1185">Reference proteome</keyword>
<dbReference type="OMA" id="LAPIMSC"/>
<keyword evidence="8" id="KW-0503">Monooxygenase</keyword>
<evidence type="ECO:0000256" key="7">
    <source>
        <dbReference type="PIRSR" id="PIRSR602401-1"/>
    </source>
</evidence>
<evidence type="ECO:0000256" key="9">
    <source>
        <dbReference type="SAM" id="Phobius"/>
    </source>
</evidence>
<dbReference type="SUPFAM" id="SSF48264">
    <property type="entry name" value="Cytochrome P450"/>
    <property type="match status" value="1"/>
</dbReference>
<accession>A0A9R0XEI2</accession>
<dbReference type="EMBL" id="LT934120">
    <property type="protein sequence ID" value="VAI35180.1"/>
    <property type="molecule type" value="Genomic_DNA"/>
</dbReference>
<protein>
    <recommendedName>
        <fullName evidence="12">Cytochrome P450</fullName>
    </recommendedName>
</protein>
<keyword evidence="2 9" id="KW-0812">Transmembrane</keyword>
<keyword evidence="5 8" id="KW-0560">Oxidoreductase</keyword>
<dbReference type="AlphaFoldDB" id="A0A9R0XEI2"/>
<dbReference type="PROSITE" id="PS00086">
    <property type="entry name" value="CYTOCHROME_P450"/>
    <property type="match status" value="1"/>
</dbReference>
<evidence type="ECO:0000256" key="4">
    <source>
        <dbReference type="ARBA" id="ARBA00022989"/>
    </source>
</evidence>
<evidence type="ECO:0000256" key="1">
    <source>
        <dbReference type="ARBA" id="ARBA00010617"/>
    </source>
</evidence>
<dbReference type="PRINTS" id="PR00463">
    <property type="entry name" value="EP450I"/>
</dbReference>
<dbReference type="InterPro" id="IPR036396">
    <property type="entry name" value="Cyt_P450_sf"/>
</dbReference>
<organism evidence="10 11">
    <name type="scientific">Triticum turgidum subsp. durum</name>
    <name type="common">Durum wheat</name>
    <name type="synonym">Triticum durum</name>
    <dbReference type="NCBI Taxonomy" id="4567"/>
    <lineage>
        <taxon>Eukaryota</taxon>
        <taxon>Viridiplantae</taxon>
        <taxon>Streptophyta</taxon>
        <taxon>Embryophyta</taxon>
        <taxon>Tracheophyta</taxon>
        <taxon>Spermatophyta</taxon>
        <taxon>Magnoliopsida</taxon>
        <taxon>Liliopsida</taxon>
        <taxon>Poales</taxon>
        <taxon>Poaceae</taxon>
        <taxon>BOP clade</taxon>
        <taxon>Pooideae</taxon>
        <taxon>Triticodae</taxon>
        <taxon>Triticeae</taxon>
        <taxon>Triticinae</taxon>
        <taxon>Triticum</taxon>
    </lineage>
</organism>
<dbReference type="GO" id="GO:0004497">
    <property type="term" value="F:monooxygenase activity"/>
    <property type="evidence" value="ECO:0007669"/>
    <property type="project" value="UniProtKB-KW"/>
</dbReference>
<dbReference type="Gramene" id="TRITD5Bv1G174640.1">
    <property type="protein sequence ID" value="TRITD5Bv1G174640.1"/>
    <property type="gene ID" value="TRITD5Bv1G174640"/>
</dbReference>
<keyword evidence="6 7" id="KW-0408">Iron</keyword>
<feature type="binding site" description="axial binding residue" evidence="7">
    <location>
        <position position="458"/>
    </location>
    <ligand>
        <name>heme</name>
        <dbReference type="ChEBI" id="CHEBI:30413"/>
    </ligand>
    <ligandPart>
        <name>Fe</name>
        <dbReference type="ChEBI" id="CHEBI:18248"/>
    </ligandPart>
</feature>
<keyword evidence="4 9" id="KW-1133">Transmembrane helix</keyword>
<reference evidence="10 11" key="1">
    <citation type="submission" date="2017-09" db="EMBL/GenBank/DDBJ databases">
        <authorList>
            <consortium name="International Durum Wheat Genome Sequencing Consortium (IDWGSC)"/>
            <person name="Milanesi L."/>
        </authorList>
    </citation>
    <scope>NUCLEOTIDE SEQUENCE [LARGE SCALE GENOMIC DNA]</scope>
    <source>
        <strain evidence="11">cv. Svevo</strain>
    </source>
</reference>
<dbReference type="Gene3D" id="1.10.630.10">
    <property type="entry name" value="Cytochrome P450"/>
    <property type="match status" value="1"/>
</dbReference>
<evidence type="ECO:0000256" key="8">
    <source>
        <dbReference type="RuleBase" id="RU000461"/>
    </source>
</evidence>
<evidence type="ECO:0000313" key="10">
    <source>
        <dbReference type="EMBL" id="VAI35180.1"/>
    </source>
</evidence>
<dbReference type="GO" id="GO:0020037">
    <property type="term" value="F:heme binding"/>
    <property type="evidence" value="ECO:0007669"/>
    <property type="project" value="InterPro"/>
</dbReference>
<evidence type="ECO:0000256" key="3">
    <source>
        <dbReference type="ARBA" id="ARBA00022723"/>
    </source>
</evidence>
<dbReference type="GO" id="GO:0016705">
    <property type="term" value="F:oxidoreductase activity, acting on paired donors, with incorporation or reduction of molecular oxygen"/>
    <property type="evidence" value="ECO:0007669"/>
    <property type="project" value="InterPro"/>
</dbReference>
<keyword evidence="3 7" id="KW-0479">Metal-binding</keyword>
<dbReference type="InterPro" id="IPR001128">
    <property type="entry name" value="Cyt_P450"/>
</dbReference>
<dbReference type="GO" id="GO:0006629">
    <property type="term" value="P:lipid metabolic process"/>
    <property type="evidence" value="ECO:0007669"/>
    <property type="project" value="UniProtKB-ARBA"/>
</dbReference>
<dbReference type="InterPro" id="IPR017972">
    <property type="entry name" value="Cyt_P450_CS"/>
</dbReference>
<gene>
    <name evidence="10" type="ORF">TRITD_5Bv1G174640</name>
</gene>
<comment type="cofactor">
    <cofactor evidence="7">
        <name>heme</name>
        <dbReference type="ChEBI" id="CHEBI:30413"/>
    </cofactor>
</comment>
<dbReference type="Pfam" id="PF00067">
    <property type="entry name" value="p450"/>
    <property type="match status" value="1"/>
</dbReference>
<keyword evidence="9" id="KW-0472">Membrane</keyword>
<name>A0A9R0XEI2_TRITD</name>
<evidence type="ECO:0008006" key="12">
    <source>
        <dbReference type="Google" id="ProtNLM"/>
    </source>
</evidence>
<comment type="similarity">
    <text evidence="1 8">Belongs to the cytochrome P450 family.</text>
</comment>
<evidence type="ECO:0000256" key="6">
    <source>
        <dbReference type="ARBA" id="ARBA00023004"/>
    </source>
</evidence>
<dbReference type="Proteomes" id="UP000324705">
    <property type="component" value="Chromosome 5B"/>
</dbReference>
<feature type="transmembrane region" description="Helical" evidence="9">
    <location>
        <begin position="12"/>
        <end position="34"/>
    </location>
</feature>
<dbReference type="InterPro" id="IPR002401">
    <property type="entry name" value="Cyt_P450_E_grp-I"/>
</dbReference>
<evidence type="ECO:0000256" key="5">
    <source>
        <dbReference type="ARBA" id="ARBA00023002"/>
    </source>
</evidence>
<keyword evidence="7 8" id="KW-0349">Heme</keyword>
<sequence>MQHTSLPIMAFSFLPELVISIVVVHVAIVCFYYIKSSKNPLLPVSWPVVGILPSLVVNLHRLHHYISFDLLTPSGHSLKVAIASIRMFITCDPTNIQYIFSSNHTNYPKGEDYAEIFDMTRGSLFSADGESSRRERANFQSVLSNPLLVGLMTKCCHDKVEKSLLPFMAHMVRTNTHVDMNDMLMRLVFDMYATTIFSVDPTCLSLDMPSVHVANAMDTVMEVGFVRHIVPAFFWKVMRSLNIGPERKLAAAQAVLRCFITDMITERRKKGHIIGQEVPIDVLSNYVNDQNYNDDLLQATLITYMIAGRDTIGTTLPWIVYNLAKNPHIVSSIRNELAPIMSCKVAIAGAGTMMIFEPEEVRPLVYLQATLLETLRLYPPIPIERRSVVSTDVMPSGHVVCAEDIILVSIYSVGRMESVWGFDCREYRPKRWLSEDGRQLRYIPSNKFPAFNSGARLCLGKDIAIMQMKIIIAAIVWNFDVKMVDGQAIDTKLSCLLQMKNGLKVNLSKVQM</sequence>
<evidence type="ECO:0000313" key="11">
    <source>
        <dbReference type="Proteomes" id="UP000324705"/>
    </source>
</evidence>
<dbReference type="CDD" id="cd11064">
    <property type="entry name" value="CYP86A"/>
    <property type="match status" value="1"/>
</dbReference>
<dbReference type="GO" id="GO:0005506">
    <property type="term" value="F:iron ion binding"/>
    <property type="evidence" value="ECO:0007669"/>
    <property type="project" value="InterPro"/>
</dbReference>
<evidence type="ECO:0000256" key="2">
    <source>
        <dbReference type="ARBA" id="ARBA00022692"/>
    </source>
</evidence>
<proteinExistence type="inferred from homology"/>